<keyword evidence="2" id="KW-0808">Transferase</keyword>
<dbReference type="GO" id="GO:0032259">
    <property type="term" value="P:methylation"/>
    <property type="evidence" value="ECO:0007669"/>
    <property type="project" value="UniProtKB-KW"/>
</dbReference>
<evidence type="ECO:0000256" key="1">
    <source>
        <dbReference type="ARBA" id="ARBA00022603"/>
    </source>
</evidence>
<feature type="chain" id="PRO_5037939249" evidence="4">
    <location>
        <begin position="27"/>
        <end position="271"/>
    </location>
</feature>
<reference evidence="6" key="2">
    <citation type="submission" date="2020-09" db="EMBL/GenBank/DDBJ databases">
        <authorList>
            <person name="Sun Q."/>
            <person name="Ohkuma M."/>
        </authorList>
    </citation>
    <scope>NUCLEOTIDE SEQUENCE</scope>
    <source>
        <strain evidence="6">JCM 30078</strain>
    </source>
</reference>
<name>A0A917PPE8_9PSED</name>
<organism evidence="6 7">
    <name type="scientific">Pseudomonas matsuisoli</name>
    <dbReference type="NCBI Taxonomy" id="1515666"/>
    <lineage>
        <taxon>Bacteria</taxon>
        <taxon>Pseudomonadati</taxon>
        <taxon>Pseudomonadota</taxon>
        <taxon>Gammaproteobacteria</taxon>
        <taxon>Pseudomonadales</taxon>
        <taxon>Pseudomonadaceae</taxon>
        <taxon>Pseudomonas</taxon>
    </lineage>
</organism>
<evidence type="ECO:0000313" key="6">
    <source>
        <dbReference type="EMBL" id="GGJ86362.1"/>
    </source>
</evidence>
<dbReference type="PANTHER" id="PTHR13610">
    <property type="entry name" value="METHYLTRANSFERASE DOMAIN-CONTAINING PROTEIN"/>
    <property type="match status" value="1"/>
</dbReference>
<evidence type="ECO:0000313" key="7">
    <source>
        <dbReference type="Proteomes" id="UP000635983"/>
    </source>
</evidence>
<dbReference type="InterPro" id="IPR026170">
    <property type="entry name" value="FAM173A/B"/>
</dbReference>
<feature type="domain" description="Methyltransferase" evidence="5">
    <location>
        <begin position="63"/>
        <end position="135"/>
    </location>
</feature>
<dbReference type="AlphaFoldDB" id="A0A917PPE8"/>
<keyword evidence="1 6" id="KW-0489">Methyltransferase</keyword>
<evidence type="ECO:0000256" key="4">
    <source>
        <dbReference type="SAM" id="SignalP"/>
    </source>
</evidence>
<dbReference type="EMBL" id="BMPO01000002">
    <property type="protein sequence ID" value="GGJ86362.1"/>
    <property type="molecule type" value="Genomic_DNA"/>
</dbReference>
<dbReference type="GO" id="GO:0016279">
    <property type="term" value="F:protein-lysine N-methyltransferase activity"/>
    <property type="evidence" value="ECO:0007669"/>
    <property type="project" value="InterPro"/>
</dbReference>
<accession>A0A917PPE8</accession>
<dbReference type="PANTHER" id="PTHR13610:SF11">
    <property type="entry name" value="METHYLTRANSFERASE DOMAIN-CONTAINING PROTEIN"/>
    <property type="match status" value="1"/>
</dbReference>
<reference evidence="6" key="1">
    <citation type="journal article" date="2014" name="Int. J. Syst. Evol. Microbiol.">
        <title>Complete genome sequence of Corynebacterium casei LMG S-19264T (=DSM 44701T), isolated from a smear-ripened cheese.</title>
        <authorList>
            <consortium name="US DOE Joint Genome Institute (JGI-PGF)"/>
            <person name="Walter F."/>
            <person name="Albersmeier A."/>
            <person name="Kalinowski J."/>
            <person name="Ruckert C."/>
        </authorList>
    </citation>
    <scope>NUCLEOTIDE SEQUENCE</scope>
    <source>
        <strain evidence="6">JCM 30078</strain>
    </source>
</reference>
<proteinExistence type="predicted"/>
<gene>
    <name evidence="6" type="ORF">GCM10009304_10490</name>
</gene>
<dbReference type="SUPFAM" id="SSF53335">
    <property type="entry name" value="S-adenosyl-L-methionine-dependent methyltransferases"/>
    <property type="match status" value="1"/>
</dbReference>
<keyword evidence="7" id="KW-1185">Reference proteome</keyword>
<keyword evidence="4" id="KW-0732">Signal</keyword>
<dbReference type="Proteomes" id="UP000635983">
    <property type="component" value="Unassembled WGS sequence"/>
</dbReference>
<dbReference type="Pfam" id="PF13847">
    <property type="entry name" value="Methyltransf_31"/>
    <property type="match status" value="1"/>
</dbReference>
<comment type="caution">
    <text evidence="6">The sequence shown here is derived from an EMBL/GenBank/DDBJ whole genome shotgun (WGS) entry which is preliminary data.</text>
</comment>
<evidence type="ECO:0000256" key="3">
    <source>
        <dbReference type="ARBA" id="ARBA00022691"/>
    </source>
</evidence>
<evidence type="ECO:0000256" key="2">
    <source>
        <dbReference type="ARBA" id="ARBA00022679"/>
    </source>
</evidence>
<dbReference type="Gene3D" id="3.40.50.150">
    <property type="entry name" value="Vaccinia Virus protein VP39"/>
    <property type="match status" value="1"/>
</dbReference>
<dbReference type="InterPro" id="IPR029063">
    <property type="entry name" value="SAM-dependent_MTases_sf"/>
</dbReference>
<dbReference type="RefSeq" id="WP_188982093.1">
    <property type="nucleotide sequence ID" value="NZ_BMPO01000002.1"/>
</dbReference>
<evidence type="ECO:0000259" key="5">
    <source>
        <dbReference type="Pfam" id="PF13847"/>
    </source>
</evidence>
<dbReference type="InterPro" id="IPR025714">
    <property type="entry name" value="Methyltranfer_dom"/>
</dbReference>
<keyword evidence="3" id="KW-0949">S-adenosyl-L-methionine</keyword>
<dbReference type="CDD" id="cd02440">
    <property type="entry name" value="AdoMet_MTases"/>
    <property type="match status" value="1"/>
</dbReference>
<feature type="signal peptide" evidence="4">
    <location>
        <begin position="1"/>
        <end position="26"/>
    </location>
</feature>
<sequence>MAIAHKGLLVASFVTLALSVADWAQAADQPYVPKVGQGGKDVVWVPTSQAVVDQMLDMAGLTPDDKLVDLGSGDGITVISAAKRGAMARGIEYNPDMVALSKQNAEKAGVSERASFDEADIFESDFSDANVVTMFLLPDLNVRLRPKLLDMEPGTRIVTNSFTMDDWQPDDSTQVQNCASYCYVYKWVVPAKVGGSWNLGDQQLVLTQRYQLLEGNLEGADASTPITEARVDGKRVSFTANGHHYVGEVEGTTMRGTVDESEEWTATFVES</sequence>
<protein>
    <submittedName>
        <fullName evidence="6">Methyltransferase</fullName>
    </submittedName>
</protein>